<evidence type="ECO:0000256" key="3">
    <source>
        <dbReference type="PIRSR" id="PIRSR001220-1"/>
    </source>
</evidence>
<dbReference type="InterPro" id="IPR037152">
    <property type="entry name" value="L-asparaginase_N_sf"/>
</dbReference>
<reference evidence="6 7" key="1">
    <citation type="journal article" date="2019" name="ACS Chem. Biol.">
        <title>Identification and Mobilization of a Cryptic Antibiotic Biosynthesis Gene Locus from a Human-Pathogenic Nocardia Isolate.</title>
        <authorList>
            <person name="Herisse M."/>
            <person name="Ishida K."/>
            <person name="Porter J.L."/>
            <person name="Howden B."/>
            <person name="Hertweck C."/>
            <person name="Stinear T.P."/>
            <person name="Pidot S.J."/>
        </authorList>
    </citation>
    <scope>NUCLEOTIDE SEQUENCE [LARGE SCALE GENOMIC DNA]</scope>
    <source>
        <strain evidence="6 7">AUSMDU00012717</strain>
    </source>
</reference>
<dbReference type="InterPro" id="IPR027473">
    <property type="entry name" value="L-asparaginase_C"/>
</dbReference>
<dbReference type="PANTHER" id="PTHR11707">
    <property type="entry name" value="L-ASPARAGINASE"/>
    <property type="match status" value="1"/>
</dbReference>
<dbReference type="PIRSF" id="PIRSF001220">
    <property type="entry name" value="L-ASNase_gatD"/>
    <property type="match status" value="1"/>
</dbReference>
<dbReference type="Pfam" id="PF17763">
    <property type="entry name" value="Asparaginase_C"/>
    <property type="match status" value="1"/>
</dbReference>
<keyword evidence="7" id="KW-1185">Reference proteome</keyword>
<keyword evidence="2" id="KW-0378">Hydrolase</keyword>
<sequence>MPQAPTVIGMPRTKKLRDNHAHRIIRGSVALLASAAVLGGSAVGGLGVAVADPTGQPVKPTVAVIGLGGTIAGASDRRTNVETYEPGKLSISDLVGSLHPEVADVADVSTEEFGHRGSTDYTLADYYDLARLIDQRLADHDAVVVSSGTATMEELAYFLDLTVRSTKPVVVTGAMRPWTAIGSDGPPNLYNAIRLGASGRTKCFGTTVTLNDQIFPARDATKTDSTRLNTFTTREYGDLGTIDEAGVRLQRAPARIKDCGDPGKWETPFDLSTITRESLPRVEIASAYLAAAGEPVTADVGAGAKGIVFAGTPSPGQMTAATAAAGHGVAVVAANGYGAGAISVDPKVGVISAGDLAPKKARILLLLALTKTADTHQISEWFRRYGNEQF</sequence>
<dbReference type="SFLD" id="SFLDS00057">
    <property type="entry name" value="Glutaminase/Asparaginase"/>
    <property type="match status" value="1"/>
</dbReference>
<dbReference type="PROSITE" id="PS51732">
    <property type="entry name" value="ASN_GLN_ASE_3"/>
    <property type="match status" value="1"/>
</dbReference>
<feature type="active site" description="O-isoaspartyl threonine intermediate" evidence="3">
    <location>
        <position position="70"/>
    </location>
</feature>
<feature type="domain" description="L-asparaginase N-terminal" evidence="4">
    <location>
        <begin position="62"/>
        <end position="253"/>
    </location>
</feature>
<comment type="similarity">
    <text evidence="1">Belongs to the asparaginase 1 family.</text>
</comment>
<evidence type="ECO:0000256" key="1">
    <source>
        <dbReference type="ARBA" id="ARBA00010518"/>
    </source>
</evidence>
<dbReference type="SMART" id="SM00870">
    <property type="entry name" value="Asparaginase"/>
    <property type="match status" value="1"/>
</dbReference>
<dbReference type="Proteomes" id="UP000503540">
    <property type="component" value="Chromosome"/>
</dbReference>
<dbReference type="InterPro" id="IPR040919">
    <property type="entry name" value="Asparaginase_C"/>
</dbReference>
<evidence type="ECO:0000259" key="5">
    <source>
        <dbReference type="Pfam" id="PF17763"/>
    </source>
</evidence>
<dbReference type="AlphaFoldDB" id="A0A6G9YQ88"/>
<dbReference type="PANTHER" id="PTHR11707:SF28">
    <property type="entry name" value="60 KDA LYSOPHOSPHOLIPASE"/>
    <property type="match status" value="1"/>
</dbReference>
<dbReference type="InterPro" id="IPR004550">
    <property type="entry name" value="AsnASE_II"/>
</dbReference>
<evidence type="ECO:0000256" key="2">
    <source>
        <dbReference type="ARBA" id="ARBA00022801"/>
    </source>
</evidence>
<name>A0A6G9YQ88_9NOCA</name>
<dbReference type="Gene3D" id="3.40.50.1170">
    <property type="entry name" value="L-asparaginase, N-terminal domain"/>
    <property type="match status" value="1"/>
</dbReference>
<dbReference type="Pfam" id="PF00710">
    <property type="entry name" value="Asparaginase"/>
    <property type="match status" value="1"/>
</dbReference>
<dbReference type="FunFam" id="3.40.50.1170:FF:000001">
    <property type="entry name" value="L-asparaginase 2"/>
    <property type="match status" value="1"/>
</dbReference>
<dbReference type="InterPro" id="IPR006034">
    <property type="entry name" value="Asparaginase/glutaminase-like"/>
</dbReference>
<dbReference type="Gene3D" id="3.40.50.40">
    <property type="match status" value="1"/>
</dbReference>
<dbReference type="SUPFAM" id="SSF53774">
    <property type="entry name" value="Glutaminase/Asparaginase"/>
    <property type="match status" value="1"/>
</dbReference>
<gene>
    <name evidence="6" type="ORF">F5544_38200</name>
</gene>
<proteinExistence type="inferred from homology"/>
<dbReference type="CDD" id="cd08964">
    <property type="entry name" value="L-asparaginase_II"/>
    <property type="match status" value="1"/>
</dbReference>
<evidence type="ECO:0000259" key="4">
    <source>
        <dbReference type="Pfam" id="PF00710"/>
    </source>
</evidence>
<protein>
    <submittedName>
        <fullName evidence="6">Asparaginase</fullName>
    </submittedName>
</protein>
<dbReference type="GO" id="GO:0004067">
    <property type="term" value="F:asparaginase activity"/>
    <property type="evidence" value="ECO:0007669"/>
    <property type="project" value="UniProtKB-UniRule"/>
</dbReference>
<dbReference type="PRINTS" id="PR00139">
    <property type="entry name" value="ASNGLNASE"/>
</dbReference>
<dbReference type="PIRSF" id="PIRSF500176">
    <property type="entry name" value="L_ASNase"/>
    <property type="match status" value="1"/>
</dbReference>
<evidence type="ECO:0000313" key="7">
    <source>
        <dbReference type="Proteomes" id="UP000503540"/>
    </source>
</evidence>
<organism evidence="6 7">
    <name type="scientific">Nocardia arthritidis</name>
    <dbReference type="NCBI Taxonomy" id="228602"/>
    <lineage>
        <taxon>Bacteria</taxon>
        <taxon>Bacillati</taxon>
        <taxon>Actinomycetota</taxon>
        <taxon>Actinomycetes</taxon>
        <taxon>Mycobacteriales</taxon>
        <taxon>Nocardiaceae</taxon>
        <taxon>Nocardia</taxon>
    </lineage>
</organism>
<evidence type="ECO:0000313" key="6">
    <source>
        <dbReference type="EMBL" id="QIS15465.1"/>
    </source>
</evidence>
<dbReference type="GO" id="GO:0006528">
    <property type="term" value="P:asparagine metabolic process"/>
    <property type="evidence" value="ECO:0007669"/>
    <property type="project" value="InterPro"/>
</dbReference>
<dbReference type="KEGG" id="nah:F5544_38200"/>
<dbReference type="InterPro" id="IPR036152">
    <property type="entry name" value="Asp/glu_Ase-like_sf"/>
</dbReference>
<accession>A0A6G9YQ88</accession>
<dbReference type="InterPro" id="IPR027474">
    <property type="entry name" value="L-asparaginase_N"/>
</dbReference>
<feature type="domain" description="Asparaginase/glutaminase C-terminal" evidence="5">
    <location>
        <begin position="281"/>
        <end position="382"/>
    </location>
</feature>
<dbReference type="EMBL" id="CP046172">
    <property type="protein sequence ID" value="QIS15465.1"/>
    <property type="molecule type" value="Genomic_DNA"/>
</dbReference>